<dbReference type="InterPro" id="IPR012867">
    <property type="entry name" value="DUF1648"/>
</dbReference>
<keyword evidence="1" id="KW-0812">Transmembrane</keyword>
<dbReference type="Pfam" id="PF07853">
    <property type="entry name" value="DUF1648"/>
    <property type="match status" value="1"/>
</dbReference>
<dbReference type="STRING" id="58117.SAMN05421833_101188"/>
<evidence type="ECO:0000313" key="3">
    <source>
        <dbReference type="EMBL" id="SIQ22240.1"/>
    </source>
</evidence>
<feature type="transmembrane region" description="Helical" evidence="1">
    <location>
        <begin position="188"/>
        <end position="212"/>
    </location>
</feature>
<proteinExistence type="predicted"/>
<keyword evidence="1" id="KW-0472">Membrane</keyword>
<dbReference type="AlphaFoldDB" id="A0A1N6R040"/>
<sequence length="343" mass="35604">MTDTRDTSATGFRTRFLLAAAAWAVLVAAVLVAVPKAFSDRLPDPVATHWGPSGAPDGSAPAVFLAVVPLALWAVLAVSCLAFGRRRLVVRRAGRYGIVAGLAWGGIFVVGAQAVSIAANLDRSRWQDAAPVTWQAILVVVAASACALLAAWAGRRGPDEPPQAPEPGAAVPDLAPGRRVVWVSSASAPLLLVLSGAVLAASVAFAVLRLMGLSGRDWHTAAVLAVVALAGFALSTVSVRVSSEGMRVAYGPLRWPARRVPLGRIERAWVEERYPSQVGGWGYRGLPGRATIMIRGGACLVVRYTSGGQLAISVDDADSGAALLNALLARHPAAPGPTSGERR</sequence>
<dbReference type="Proteomes" id="UP000186096">
    <property type="component" value="Unassembled WGS sequence"/>
</dbReference>
<evidence type="ECO:0000313" key="4">
    <source>
        <dbReference type="Proteomes" id="UP000186096"/>
    </source>
</evidence>
<name>A0A1N6R040_9ACTN</name>
<evidence type="ECO:0000259" key="2">
    <source>
        <dbReference type="Pfam" id="PF07853"/>
    </source>
</evidence>
<evidence type="ECO:0000256" key="1">
    <source>
        <dbReference type="SAM" id="Phobius"/>
    </source>
</evidence>
<accession>A0A1N6R040</accession>
<feature type="transmembrane region" description="Helical" evidence="1">
    <location>
        <begin position="63"/>
        <end position="84"/>
    </location>
</feature>
<feature type="transmembrane region" description="Helical" evidence="1">
    <location>
        <begin position="218"/>
        <end position="237"/>
    </location>
</feature>
<gene>
    <name evidence="3" type="ORF">SAMN05421833_101188</name>
</gene>
<feature type="transmembrane region" description="Helical" evidence="1">
    <location>
        <begin position="133"/>
        <end position="153"/>
    </location>
</feature>
<protein>
    <recommendedName>
        <fullName evidence="2">DUF1648 domain-containing protein</fullName>
    </recommendedName>
</protein>
<feature type="domain" description="DUF1648" evidence="2">
    <location>
        <begin position="29"/>
        <end position="70"/>
    </location>
</feature>
<organism evidence="3 4">
    <name type="scientific">Microbispora rosea</name>
    <dbReference type="NCBI Taxonomy" id="58117"/>
    <lineage>
        <taxon>Bacteria</taxon>
        <taxon>Bacillati</taxon>
        <taxon>Actinomycetota</taxon>
        <taxon>Actinomycetes</taxon>
        <taxon>Streptosporangiales</taxon>
        <taxon>Streptosporangiaceae</taxon>
        <taxon>Microbispora</taxon>
    </lineage>
</organism>
<reference evidence="4" key="1">
    <citation type="submission" date="2017-01" db="EMBL/GenBank/DDBJ databases">
        <authorList>
            <person name="Varghese N."/>
            <person name="Submissions S."/>
        </authorList>
    </citation>
    <scope>NUCLEOTIDE SEQUENCE [LARGE SCALE GENOMIC DNA]</scope>
    <source>
        <strain evidence="4">ATCC 12950</strain>
    </source>
</reference>
<feature type="transmembrane region" description="Helical" evidence="1">
    <location>
        <begin position="96"/>
        <end position="121"/>
    </location>
</feature>
<dbReference type="EMBL" id="FTNI01000001">
    <property type="protein sequence ID" value="SIQ22240.1"/>
    <property type="molecule type" value="Genomic_DNA"/>
</dbReference>
<keyword evidence="4" id="KW-1185">Reference proteome</keyword>
<keyword evidence="1" id="KW-1133">Transmembrane helix</keyword>
<dbReference type="OrthoDB" id="4303577at2"/>
<dbReference type="RefSeq" id="WP_076431956.1">
    <property type="nucleotide sequence ID" value="NZ_FTNI01000001.1"/>
</dbReference>